<dbReference type="HOGENOM" id="CLU_077168_4_1_10"/>
<dbReference type="PANTHER" id="PTHR43442">
    <property type="entry name" value="GLUCONOKINASE-RELATED"/>
    <property type="match status" value="1"/>
</dbReference>
<keyword evidence="7 10" id="KW-0067">ATP-binding</keyword>
<evidence type="ECO:0000256" key="4">
    <source>
        <dbReference type="ARBA" id="ARBA00022679"/>
    </source>
</evidence>
<dbReference type="GO" id="GO:0005737">
    <property type="term" value="C:cytoplasm"/>
    <property type="evidence" value="ECO:0007669"/>
    <property type="project" value="TreeGrafter"/>
</dbReference>
<dbReference type="SUPFAM" id="SSF52540">
    <property type="entry name" value="P-loop containing nucleoside triphosphate hydrolases"/>
    <property type="match status" value="1"/>
</dbReference>
<keyword evidence="4 10" id="KW-0808">Transferase</keyword>
<dbReference type="AlphaFoldDB" id="I3CAG5"/>
<reference evidence="11 12" key="1">
    <citation type="submission" date="2012-02" db="EMBL/GenBank/DDBJ databases">
        <title>Improved High-Quality Draft genome of Joostella marina DSM 19592.</title>
        <authorList>
            <consortium name="US DOE Joint Genome Institute (JGI-PGF)"/>
            <person name="Lucas S."/>
            <person name="Copeland A."/>
            <person name="Lapidus A."/>
            <person name="Bruce D."/>
            <person name="Goodwin L."/>
            <person name="Pitluck S."/>
            <person name="Peters L."/>
            <person name="Chertkov O."/>
            <person name="Ovchinnikova G."/>
            <person name="Kyrpides N."/>
            <person name="Mavromatis K."/>
            <person name="Detter J.C."/>
            <person name="Han C."/>
            <person name="Land M."/>
            <person name="Hauser L."/>
            <person name="Markowitz V."/>
            <person name="Cheng J.-F."/>
            <person name="Hugenholtz P."/>
            <person name="Woyke T."/>
            <person name="Wu D."/>
            <person name="Tindall B."/>
            <person name="Brambilla E."/>
            <person name="Klenk H.-P."/>
            <person name="Eisen J.A."/>
        </authorList>
    </citation>
    <scope>NUCLEOTIDE SEQUENCE [LARGE SCALE GENOMIC DNA]</scope>
    <source>
        <strain evidence="11 12">DSM 19592</strain>
    </source>
</reference>
<name>I3CAG5_9FLAO</name>
<dbReference type="InterPro" id="IPR031322">
    <property type="entry name" value="Shikimate/glucono_kinase"/>
</dbReference>
<evidence type="ECO:0000256" key="8">
    <source>
        <dbReference type="ARBA" id="ARBA00023064"/>
    </source>
</evidence>
<dbReference type="GO" id="GO:0019521">
    <property type="term" value="P:D-gluconate metabolic process"/>
    <property type="evidence" value="ECO:0007669"/>
    <property type="project" value="UniProtKB-KW"/>
</dbReference>
<dbReference type="GO" id="GO:0005524">
    <property type="term" value="F:ATP binding"/>
    <property type="evidence" value="ECO:0007669"/>
    <property type="project" value="UniProtKB-KW"/>
</dbReference>
<keyword evidence="8" id="KW-0311">Gluconate utilization</keyword>
<comment type="pathway">
    <text evidence="1">Carbohydrate acid metabolism.</text>
</comment>
<keyword evidence="6 10" id="KW-0418">Kinase</keyword>
<evidence type="ECO:0000256" key="6">
    <source>
        <dbReference type="ARBA" id="ARBA00022777"/>
    </source>
</evidence>
<evidence type="ECO:0000256" key="1">
    <source>
        <dbReference type="ARBA" id="ARBA00004761"/>
    </source>
</evidence>
<evidence type="ECO:0000256" key="7">
    <source>
        <dbReference type="ARBA" id="ARBA00022840"/>
    </source>
</evidence>
<comment type="catalytic activity">
    <reaction evidence="9 10">
        <text>D-gluconate + ATP = 6-phospho-D-gluconate + ADP + H(+)</text>
        <dbReference type="Rhea" id="RHEA:19433"/>
        <dbReference type="ChEBI" id="CHEBI:15378"/>
        <dbReference type="ChEBI" id="CHEBI:18391"/>
        <dbReference type="ChEBI" id="CHEBI:30616"/>
        <dbReference type="ChEBI" id="CHEBI:58759"/>
        <dbReference type="ChEBI" id="CHEBI:456216"/>
        <dbReference type="EC" id="2.7.1.12"/>
    </reaction>
</comment>
<evidence type="ECO:0000313" key="11">
    <source>
        <dbReference type="EMBL" id="EIJ40608.1"/>
    </source>
</evidence>
<evidence type="ECO:0000256" key="5">
    <source>
        <dbReference type="ARBA" id="ARBA00022741"/>
    </source>
</evidence>
<accession>I3CAG5</accession>
<dbReference type="EMBL" id="JH651379">
    <property type="protein sequence ID" value="EIJ40608.1"/>
    <property type="molecule type" value="Genomic_DNA"/>
</dbReference>
<keyword evidence="5 10" id="KW-0547">Nucleotide-binding</keyword>
<dbReference type="FunFam" id="3.40.50.300:FF:000522">
    <property type="entry name" value="Gluconokinase"/>
    <property type="match status" value="1"/>
</dbReference>
<dbReference type="EC" id="2.7.1.12" evidence="3 10"/>
<dbReference type="InterPro" id="IPR027417">
    <property type="entry name" value="P-loop_NTPase"/>
</dbReference>
<dbReference type="CDD" id="cd02021">
    <property type="entry name" value="GntK"/>
    <property type="match status" value="1"/>
</dbReference>
<evidence type="ECO:0000256" key="3">
    <source>
        <dbReference type="ARBA" id="ARBA00012054"/>
    </source>
</evidence>
<evidence type="ECO:0000256" key="9">
    <source>
        <dbReference type="ARBA" id="ARBA00048090"/>
    </source>
</evidence>
<comment type="similarity">
    <text evidence="2 10">Belongs to the gluconokinase GntK/GntV family.</text>
</comment>
<gene>
    <name evidence="11" type="ORF">JoomaDRAFT_3672</name>
</gene>
<sequence length="185" mass="20948">MLKNVSFQIKLYLVSYIYNMLPKPKAIIVMGVSGSGKTTIGELLSEKTGIPFYDGDDFHPEENIKKMKAGHPLNDDDRLGWLEKINEFCIEQIEANTSCIIACSALKGSYRKILRKDIEKSTEFIYLLGDFKLIEERLAGRVSHFMPIALLKSQFETLQPPKHAITVNIADTPEEIVTEILEQLT</sequence>
<dbReference type="STRING" id="926559.JoomaDRAFT_3672"/>
<dbReference type="eggNOG" id="COG3265">
    <property type="taxonomic scope" value="Bacteria"/>
</dbReference>
<dbReference type="Pfam" id="PF01202">
    <property type="entry name" value="SKI"/>
    <property type="match status" value="1"/>
</dbReference>
<dbReference type="Proteomes" id="UP000004690">
    <property type="component" value="Unassembled WGS sequence"/>
</dbReference>
<evidence type="ECO:0000256" key="10">
    <source>
        <dbReference type="RuleBase" id="RU363066"/>
    </source>
</evidence>
<evidence type="ECO:0000256" key="2">
    <source>
        <dbReference type="ARBA" id="ARBA00008420"/>
    </source>
</evidence>
<dbReference type="Gene3D" id="3.40.50.300">
    <property type="entry name" value="P-loop containing nucleotide triphosphate hydrolases"/>
    <property type="match status" value="1"/>
</dbReference>
<dbReference type="PANTHER" id="PTHR43442:SF3">
    <property type="entry name" value="GLUCONOKINASE-RELATED"/>
    <property type="match status" value="1"/>
</dbReference>
<organism evidence="11 12">
    <name type="scientific">Galbibacter orientalis DSM 19592</name>
    <dbReference type="NCBI Taxonomy" id="926559"/>
    <lineage>
        <taxon>Bacteria</taxon>
        <taxon>Pseudomonadati</taxon>
        <taxon>Bacteroidota</taxon>
        <taxon>Flavobacteriia</taxon>
        <taxon>Flavobacteriales</taxon>
        <taxon>Flavobacteriaceae</taxon>
        <taxon>Galbibacter</taxon>
    </lineage>
</organism>
<dbReference type="GO" id="GO:0046316">
    <property type="term" value="F:gluconokinase activity"/>
    <property type="evidence" value="ECO:0007669"/>
    <property type="project" value="UniProtKB-EC"/>
</dbReference>
<keyword evidence="12" id="KW-1185">Reference proteome</keyword>
<dbReference type="InterPro" id="IPR006001">
    <property type="entry name" value="Therm_gnt_kin"/>
</dbReference>
<protein>
    <recommendedName>
        <fullName evidence="3 10">Gluconokinase</fullName>
        <ecNumber evidence="3 10">2.7.1.12</ecNumber>
    </recommendedName>
</protein>
<proteinExistence type="inferred from homology"/>
<dbReference type="NCBIfam" id="TIGR01313">
    <property type="entry name" value="therm_gnt_kin"/>
    <property type="match status" value="1"/>
</dbReference>
<evidence type="ECO:0000313" key="12">
    <source>
        <dbReference type="Proteomes" id="UP000004690"/>
    </source>
</evidence>